<keyword evidence="2" id="KW-1185">Reference proteome</keyword>
<name>A0ABN8DFC7_9VIBR</name>
<dbReference type="Proteomes" id="UP000838160">
    <property type="component" value="Unassembled WGS sequence"/>
</dbReference>
<reference evidence="1" key="1">
    <citation type="submission" date="2021-12" db="EMBL/GenBank/DDBJ databases">
        <authorList>
            <person name="Rodrigo-Torres L."/>
            <person name="Arahal R. D."/>
            <person name="Lucena T."/>
        </authorList>
    </citation>
    <scope>NUCLEOTIDE SEQUENCE</scope>
    <source>
        <strain evidence="1">CECT 8226</strain>
    </source>
</reference>
<gene>
    <name evidence="1" type="ORF">VHP8226_01412</name>
</gene>
<protein>
    <submittedName>
        <fullName evidence="1">Uncharacterized protein</fullName>
    </submittedName>
</protein>
<evidence type="ECO:0000313" key="1">
    <source>
        <dbReference type="EMBL" id="CAH0525930.1"/>
    </source>
</evidence>
<organism evidence="1 2">
    <name type="scientific">Vibrio hippocampi</name>
    <dbReference type="NCBI Taxonomy" id="654686"/>
    <lineage>
        <taxon>Bacteria</taxon>
        <taxon>Pseudomonadati</taxon>
        <taxon>Pseudomonadota</taxon>
        <taxon>Gammaproteobacteria</taxon>
        <taxon>Vibrionales</taxon>
        <taxon>Vibrionaceae</taxon>
        <taxon>Vibrio</taxon>
    </lineage>
</organism>
<proteinExistence type="predicted"/>
<sequence length="118" mass="13557">MNLVKLLDILNQLPKDQNIQVVTGEDFLPERLVDIHRDHDLLFMQFDNAPDEGEQTEEGRGFVDHEIELLRLRLEQIVSQSDDKQQVADALLGFFLIGHEASSSEFVELLENMDTEAH</sequence>
<dbReference type="EMBL" id="CAKLCM010000002">
    <property type="protein sequence ID" value="CAH0525930.1"/>
    <property type="molecule type" value="Genomic_DNA"/>
</dbReference>
<dbReference type="RefSeq" id="WP_237484374.1">
    <property type="nucleotide sequence ID" value="NZ_CAKLCM010000002.1"/>
</dbReference>
<comment type="caution">
    <text evidence="1">The sequence shown here is derived from an EMBL/GenBank/DDBJ whole genome shotgun (WGS) entry which is preliminary data.</text>
</comment>
<evidence type="ECO:0000313" key="2">
    <source>
        <dbReference type="Proteomes" id="UP000838160"/>
    </source>
</evidence>
<accession>A0ABN8DFC7</accession>